<reference evidence="7 8" key="1">
    <citation type="journal article" date="2012" name="J. Bacteriol.">
        <title>Genome Sequence of the Alkane-Degrading Bacterium Alcanivorax hongdengensis Type Strain A-11-3.</title>
        <authorList>
            <person name="Lai Q."/>
            <person name="Shao Z."/>
        </authorList>
    </citation>
    <scope>NUCLEOTIDE SEQUENCE [LARGE SCALE GENOMIC DNA]</scope>
    <source>
        <strain evidence="7 8">A-11-3</strain>
    </source>
</reference>
<dbReference type="OrthoDB" id="9784375at2"/>
<dbReference type="PANTHER" id="PTHR43673:SF2">
    <property type="entry name" value="NITROREDUCTASE"/>
    <property type="match status" value="1"/>
</dbReference>
<evidence type="ECO:0000256" key="3">
    <source>
        <dbReference type="ARBA" id="ARBA00022630"/>
    </source>
</evidence>
<feature type="domain" description="Nitroreductase" evidence="6">
    <location>
        <begin position="8"/>
        <end position="215"/>
    </location>
</feature>
<evidence type="ECO:0000313" key="7">
    <source>
        <dbReference type="EMBL" id="EKF75540.1"/>
    </source>
</evidence>
<dbReference type="RefSeq" id="WP_008927524.1">
    <property type="nucleotide sequence ID" value="NZ_AMRJ01000002.1"/>
</dbReference>
<organism evidence="7 8">
    <name type="scientific">Alcanivorax hongdengensis A-11-3</name>
    <dbReference type="NCBI Taxonomy" id="1177179"/>
    <lineage>
        <taxon>Bacteria</taxon>
        <taxon>Pseudomonadati</taxon>
        <taxon>Pseudomonadota</taxon>
        <taxon>Gammaproteobacteria</taxon>
        <taxon>Oceanospirillales</taxon>
        <taxon>Alcanivoracaceae</taxon>
        <taxon>Alcanivorax</taxon>
    </lineage>
</organism>
<dbReference type="AlphaFoldDB" id="L0WI78"/>
<gene>
    <name evidence="7" type="ORF">A11A3_01667</name>
</gene>
<dbReference type="STRING" id="1177179.A11A3_01667"/>
<keyword evidence="3" id="KW-0285">Flavoprotein</keyword>
<name>L0WI78_9GAMM</name>
<keyword evidence="4" id="KW-0288">FMN</keyword>
<dbReference type="SUPFAM" id="SSF55469">
    <property type="entry name" value="FMN-dependent nitroreductase-like"/>
    <property type="match status" value="1"/>
</dbReference>
<dbReference type="InterPro" id="IPR000415">
    <property type="entry name" value="Nitroreductase-like"/>
</dbReference>
<comment type="cofactor">
    <cofactor evidence="1">
        <name>FMN</name>
        <dbReference type="ChEBI" id="CHEBI:58210"/>
    </cofactor>
</comment>
<dbReference type="CDD" id="cd02136">
    <property type="entry name" value="PnbA_NfnB-like"/>
    <property type="match status" value="1"/>
</dbReference>
<dbReference type="Proteomes" id="UP000010164">
    <property type="component" value="Unassembled WGS sequence"/>
</dbReference>
<comment type="similarity">
    <text evidence="2">Belongs to the nitroreductase family.</text>
</comment>
<evidence type="ECO:0000256" key="2">
    <source>
        <dbReference type="ARBA" id="ARBA00007118"/>
    </source>
</evidence>
<dbReference type="PANTHER" id="PTHR43673">
    <property type="entry name" value="NAD(P)H NITROREDUCTASE YDGI-RELATED"/>
    <property type="match status" value="1"/>
</dbReference>
<sequence>MEFRDVLQQRHSVRAFSDKPVSEALLTELLEQATRGAPSWSNTQPYQIAIARGPVLESLREELPPRFDKLVALQRAPMLSKVMAWLRKDGVPDGDFRPVVDYPADLQPRRVATGRELYRLLGIGREDRQARHEQMSDNFRFFNAPVALFIFIHEGLGVYSALDAGIFLQSLMLAATDAGLGSCAQGALALWRSPLEQHFQLPGHYKLLCGISLGYEADKTINRFQPEKLPLADLLIAPR</sequence>
<comment type="caution">
    <text evidence="7">The sequence shown here is derived from an EMBL/GenBank/DDBJ whole genome shotgun (WGS) entry which is preliminary data.</text>
</comment>
<keyword evidence="8" id="KW-1185">Reference proteome</keyword>
<evidence type="ECO:0000256" key="1">
    <source>
        <dbReference type="ARBA" id="ARBA00001917"/>
    </source>
</evidence>
<dbReference type="Pfam" id="PF00881">
    <property type="entry name" value="Nitroreductase"/>
    <property type="match status" value="1"/>
</dbReference>
<evidence type="ECO:0000256" key="4">
    <source>
        <dbReference type="ARBA" id="ARBA00022643"/>
    </source>
</evidence>
<dbReference type="Gene3D" id="3.40.109.10">
    <property type="entry name" value="NADH Oxidase"/>
    <property type="match status" value="1"/>
</dbReference>
<evidence type="ECO:0000313" key="8">
    <source>
        <dbReference type="Proteomes" id="UP000010164"/>
    </source>
</evidence>
<dbReference type="EMBL" id="AMRJ01000002">
    <property type="protein sequence ID" value="EKF75540.1"/>
    <property type="molecule type" value="Genomic_DNA"/>
</dbReference>
<dbReference type="eggNOG" id="COG0778">
    <property type="taxonomic scope" value="Bacteria"/>
</dbReference>
<evidence type="ECO:0000256" key="5">
    <source>
        <dbReference type="ARBA" id="ARBA00023002"/>
    </source>
</evidence>
<dbReference type="GO" id="GO:0016491">
    <property type="term" value="F:oxidoreductase activity"/>
    <property type="evidence" value="ECO:0007669"/>
    <property type="project" value="UniProtKB-KW"/>
</dbReference>
<accession>L0WI78</accession>
<keyword evidence="5" id="KW-0560">Oxidoreductase</keyword>
<protein>
    <submittedName>
        <fullName evidence="7">Nitrobenzoate reductase</fullName>
    </submittedName>
</protein>
<proteinExistence type="inferred from homology"/>
<dbReference type="PATRIC" id="fig|1177179.3.peg.326"/>
<evidence type="ECO:0000259" key="6">
    <source>
        <dbReference type="Pfam" id="PF00881"/>
    </source>
</evidence>
<dbReference type="InterPro" id="IPR029479">
    <property type="entry name" value="Nitroreductase"/>
</dbReference>